<keyword evidence="2" id="KW-0812">Transmembrane</keyword>
<name>A0A197JPG2_9FUNG</name>
<protein>
    <submittedName>
        <fullName evidence="3">Uncharacterized protein</fullName>
    </submittedName>
</protein>
<accession>A0A197JPG2</accession>
<evidence type="ECO:0000256" key="2">
    <source>
        <dbReference type="SAM" id="Phobius"/>
    </source>
</evidence>
<evidence type="ECO:0000313" key="3">
    <source>
        <dbReference type="EMBL" id="OAQ26853.1"/>
    </source>
</evidence>
<dbReference type="EMBL" id="KV442062">
    <property type="protein sequence ID" value="OAQ26853.1"/>
    <property type="molecule type" value="Genomic_DNA"/>
</dbReference>
<proteinExistence type="predicted"/>
<dbReference type="AlphaFoldDB" id="A0A197JPG2"/>
<gene>
    <name evidence="3" type="ORF">K457DRAFT_1519775</name>
</gene>
<evidence type="ECO:0000313" key="4">
    <source>
        <dbReference type="Proteomes" id="UP000078512"/>
    </source>
</evidence>
<dbReference type="Proteomes" id="UP000078512">
    <property type="component" value="Unassembled WGS sequence"/>
</dbReference>
<reference evidence="3 4" key="1">
    <citation type="submission" date="2016-05" db="EMBL/GenBank/DDBJ databases">
        <title>Genome sequencing reveals origins of a unique bacterial endosymbiosis in the earliest lineages of terrestrial Fungi.</title>
        <authorList>
            <consortium name="DOE Joint Genome Institute"/>
            <person name="Uehling J."/>
            <person name="Gryganskyi A."/>
            <person name="Hameed K."/>
            <person name="Tschaplinski T."/>
            <person name="Misztal P."/>
            <person name="Wu S."/>
            <person name="Desiro A."/>
            <person name="Vande Pol N."/>
            <person name="Du Z.-Y."/>
            <person name="Zienkiewicz A."/>
            <person name="Zienkiewicz K."/>
            <person name="Morin E."/>
            <person name="Tisserant E."/>
            <person name="Splivallo R."/>
            <person name="Hainaut M."/>
            <person name="Henrissat B."/>
            <person name="Ohm R."/>
            <person name="Kuo A."/>
            <person name="Yan J."/>
            <person name="Lipzen A."/>
            <person name="Nolan M."/>
            <person name="Labutti K."/>
            <person name="Barry K."/>
            <person name="Goldstein A."/>
            <person name="Labbe J."/>
            <person name="Schadt C."/>
            <person name="Tuskan G."/>
            <person name="Grigoriev I."/>
            <person name="Martin F."/>
            <person name="Vilgalys R."/>
            <person name="Bonito G."/>
        </authorList>
    </citation>
    <scope>NUCLEOTIDE SEQUENCE [LARGE SCALE GENOMIC DNA]</scope>
    <source>
        <strain evidence="3 4">AG-77</strain>
    </source>
</reference>
<feature type="region of interest" description="Disordered" evidence="1">
    <location>
        <begin position="264"/>
        <end position="289"/>
    </location>
</feature>
<dbReference type="PROSITE" id="PS51257">
    <property type="entry name" value="PROKAR_LIPOPROTEIN"/>
    <property type="match status" value="1"/>
</dbReference>
<keyword evidence="4" id="KW-1185">Reference proteome</keyword>
<evidence type="ECO:0000256" key="1">
    <source>
        <dbReference type="SAM" id="MobiDB-lite"/>
    </source>
</evidence>
<sequence length="289" mass="33377">MIKQHSFPQSSHSFTTSSFYSCNLILPLHTQDSLVLHFFYQKCRLNFSLFCLSLFLALYFFPFCLLFFLFCLLFLFSLLSFVLFSLPSFFLFIVSLLSSFFFMPLSVATHCSFASFSHECPPFCTSFLFSFLLSSPSPLSLLSSFSLPIFSFSFSFLLLQEITFHTSCHSISFVLLFFRVWRRRSFPVPVSHLPSPSVPSPLPFTSLLFPSTLPLSLPSVSNSRFIPHSLPLLSRFSFFNFHPVRNLPFPTSTQPPCLRMNTHTHTHTHHHNPHPPRIKHHTHTHTHSH</sequence>
<organism evidence="3 4">
    <name type="scientific">Linnemannia elongata AG-77</name>
    <dbReference type="NCBI Taxonomy" id="1314771"/>
    <lineage>
        <taxon>Eukaryota</taxon>
        <taxon>Fungi</taxon>
        <taxon>Fungi incertae sedis</taxon>
        <taxon>Mucoromycota</taxon>
        <taxon>Mortierellomycotina</taxon>
        <taxon>Mortierellomycetes</taxon>
        <taxon>Mortierellales</taxon>
        <taxon>Mortierellaceae</taxon>
        <taxon>Linnemannia</taxon>
    </lineage>
</organism>
<keyword evidence="2" id="KW-1133">Transmembrane helix</keyword>
<feature type="transmembrane region" description="Helical" evidence="2">
    <location>
        <begin position="81"/>
        <end position="102"/>
    </location>
</feature>
<feature type="transmembrane region" description="Helical" evidence="2">
    <location>
        <begin position="47"/>
        <end position="75"/>
    </location>
</feature>
<keyword evidence="2" id="KW-0472">Membrane</keyword>